<accession>A0A1H4HC80</accession>
<evidence type="ECO:0000313" key="3">
    <source>
        <dbReference type="Proteomes" id="UP000198638"/>
    </source>
</evidence>
<dbReference type="Proteomes" id="UP000198638">
    <property type="component" value="Unassembled WGS sequence"/>
</dbReference>
<feature type="compositionally biased region" description="Basic and acidic residues" evidence="1">
    <location>
        <begin position="10"/>
        <end position="21"/>
    </location>
</feature>
<name>A0A1H4HC80_9BURK</name>
<proteinExistence type="predicted"/>
<keyword evidence="3" id="KW-1185">Reference proteome</keyword>
<gene>
    <name evidence="2" type="ORF">SAMN05192564_10870</name>
</gene>
<evidence type="ECO:0000313" key="2">
    <source>
        <dbReference type="EMBL" id="SEB19427.1"/>
    </source>
</evidence>
<feature type="region of interest" description="Disordered" evidence="1">
    <location>
        <begin position="1"/>
        <end position="67"/>
    </location>
</feature>
<organism evidence="2 3">
    <name type="scientific">Paraburkholderia sartisoli</name>
    <dbReference type="NCBI Taxonomy" id="83784"/>
    <lineage>
        <taxon>Bacteria</taxon>
        <taxon>Pseudomonadati</taxon>
        <taxon>Pseudomonadota</taxon>
        <taxon>Betaproteobacteria</taxon>
        <taxon>Burkholderiales</taxon>
        <taxon>Burkholderiaceae</taxon>
        <taxon>Paraburkholderia</taxon>
    </lineage>
</organism>
<protein>
    <submittedName>
        <fullName evidence="2">Uncharacterized protein</fullName>
    </submittedName>
</protein>
<sequence length="103" mass="11240">MWARVNGRTECSDCRSKLKHETKGRRGKPDEHPGLLRTVKVHVGRPLKHPSGVEPEGSRPMWPGASPGHIALQRQPYALTEASAAFSVLLGRMTASSFLASGR</sequence>
<feature type="compositionally biased region" description="Basic residues" evidence="1">
    <location>
        <begin position="39"/>
        <end position="48"/>
    </location>
</feature>
<reference evidence="3" key="1">
    <citation type="submission" date="2016-10" db="EMBL/GenBank/DDBJ databases">
        <authorList>
            <person name="Varghese N."/>
            <person name="Submissions S."/>
        </authorList>
    </citation>
    <scope>NUCLEOTIDE SEQUENCE [LARGE SCALE GENOMIC DNA]</scope>
    <source>
        <strain evidence="3">LMG 24000</strain>
    </source>
</reference>
<dbReference type="AlphaFoldDB" id="A0A1H4HC80"/>
<evidence type="ECO:0000256" key="1">
    <source>
        <dbReference type="SAM" id="MobiDB-lite"/>
    </source>
</evidence>
<dbReference type="EMBL" id="FNRQ01000008">
    <property type="protein sequence ID" value="SEB19427.1"/>
    <property type="molecule type" value="Genomic_DNA"/>
</dbReference>